<feature type="transmembrane region" description="Helical" evidence="2">
    <location>
        <begin position="429"/>
        <end position="449"/>
    </location>
</feature>
<keyword evidence="2" id="KW-0812">Transmembrane</keyword>
<dbReference type="Proteomes" id="UP001141552">
    <property type="component" value="Unassembled WGS sequence"/>
</dbReference>
<evidence type="ECO:0000256" key="1">
    <source>
        <dbReference type="SAM" id="MobiDB-lite"/>
    </source>
</evidence>
<evidence type="ECO:0000313" key="4">
    <source>
        <dbReference type="Proteomes" id="UP001141552"/>
    </source>
</evidence>
<feature type="region of interest" description="Disordered" evidence="1">
    <location>
        <begin position="558"/>
        <end position="589"/>
    </location>
</feature>
<feature type="compositionally biased region" description="Basic and acidic residues" evidence="1">
    <location>
        <begin position="40"/>
        <end position="51"/>
    </location>
</feature>
<feature type="transmembrane region" description="Helical" evidence="2">
    <location>
        <begin position="208"/>
        <end position="227"/>
    </location>
</feature>
<feature type="transmembrane region" description="Helical" evidence="2">
    <location>
        <begin position="102"/>
        <end position="127"/>
    </location>
</feature>
<protein>
    <submittedName>
        <fullName evidence="3">Uncharacterized protein</fullName>
    </submittedName>
</protein>
<sequence length="589" mass="63781">MAEAGASSDDKLDHHMATHDDTTVRDSVVSIGDHVSCRTSTDDHHPREDMPPAHPNTSSTALKNITDECPNYYTNNKESSSSSSSSGANLVLLGRPSNREVWLWYLYDLCSYFIHTTLVPVLFPLIISQILKLPADSSTNKLINSKGILCGGKQMNLYEALTKRFISVNSSTYSALEWTSLSWGLGLILAAPALVFVSSPLDHGRQPLLIAATAIATGAFFCLPTGFFKVTWIFPPYIALIVAASTVAAASHTRQLGLMVKGFTGPYLQKSNFQLRRGVCSWLSLYATAAGCLGSAIMSAFTYHMLRHKDGRFVSLWVVSIFSGLKWLVGISHVIAIKPGAAPASPPTTPVPHFFSIFKYPHALGAVTAAFISSFTTTCIFISTVLYLLGELCFSPVTILYFWLLYYLLPLFSLPLMQTLQQVIKGNGVKMYLLGFLLSLGTTGVGFYFKGKHWGRSQVLAFAAIQSTSAGVLHAFGRVLVVDCCPQGREGVFSGWYSWGRGVGTCIGFAVASSIPGNISTSYGVAFWTAMAGALLLIYANISDFGGAMAAKHVFTGDHDEEHHRQGKGSPAADDHSLELDSSYAEKKV</sequence>
<feature type="region of interest" description="Disordered" evidence="1">
    <location>
        <begin position="1"/>
        <end position="62"/>
    </location>
</feature>
<name>A0A9Q0FDL7_9ROSI</name>
<feature type="transmembrane region" description="Helical" evidence="2">
    <location>
        <begin position="363"/>
        <end position="388"/>
    </location>
</feature>
<keyword evidence="4" id="KW-1185">Reference proteome</keyword>
<feature type="transmembrane region" description="Helical" evidence="2">
    <location>
        <begin position="279"/>
        <end position="301"/>
    </location>
</feature>
<evidence type="ECO:0000256" key="2">
    <source>
        <dbReference type="SAM" id="Phobius"/>
    </source>
</evidence>
<comment type="caution">
    <text evidence="3">The sequence shown here is derived from an EMBL/GenBank/DDBJ whole genome shotgun (WGS) entry which is preliminary data.</text>
</comment>
<dbReference type="AlphaFoldDB" id="A0A9Q0FDL7"/>
<feature type="transmembrane region" description="Helical" evidence="2">
    <location>
        <begin position="233"/>
        <end position="251"/>
    </location>
</feature>
<dbReference type="InterPro" id="IPR036259">
    <property type="entry name" value="MFS_trans_sf"/>
</dbReference>
<feature type="transmembrane region" description="Helical" evidence="2">
    <location>
        <begin position="313"/>
        <end position="336"/>
    </location>
</feature>
<proteinExistence type="predicted"/>
<evidence type="ECO:0000313" key="3">
    <source>
        <dbReference type="EMBL" id="KAJ4829436.1"/>
    </source>
</evidence>
<dbReference type="EMBL" id="JAKUCV010005901">
    <property type="protein sequence ID" value="KAJ4829436.1"/>
    <property type="molecule type" value="Genomic_DNA"/>
</dbReference>
<dbReference type="PANTHER" id="PTHR37891">
    <property type="entry name" value="OS06G0113900 PROTEIN"/>
    <property type="match status" value="1"/>
</dbReference>
<dbReference type="OrthoDB" id="1869137at2759"/>
<reference evidence="3" key="2">
    <citation type="journal article" date="2023" name="Plants (Basel)">
        <title>Annotation of the Turnera subulata (Passifloraceae) Draft Genome Reveals the S-Locus Evolved after the Divergence of Turneroideae from Passifloroideae in a Stepwise Manner.</title>
        <authorList>
            <person name="Henning P.M."/>
            <person name="Roalson E.H."/>
            <person name="Mir W."/>
            <person name="McCubbin A.G."/>
            <person name="Shore J.S."/>
        </authorList>
    </citation>
    <scope>NUCLEOTIDE SEQUENCE</scope>
    <source>
        <strain evidence="3">F60SS</strain>
    </source>
</reference>
<reference evidence="3" key="1">
    <citation type="submission" date="2022-02" db="EMBL/GenBank/DDBJ databases">
        <authorList>
            <person name="Henning P.M."/>
            <person name="McCubbin A.G."/>
            <person name="Shore J.S."/>
        </authorList>
    </citation>
    <scope>NUCLEOTIDE SEQUENCE</scope>
    <source>
        <strain evidence="3">F60SS</strain>
        <tissue evidence="3">Leaves</tissue>
    </source>
</reference>
<organism evidence="3 4">
    <name type="scientific">Turnera subulata</name>
    <dbReference type="NCBI Taxonomy" id="218843"/>
    <lineage>
        <taxon>Eukaryota</taxon>
        <taxon>Viridiplantae</taxon>
        <taxon>Streptophyta</taxon>
        <taxon>Embryophyta</taxon>
        <taxon>Tracheophyta</taxon>
        <taxon>Spermatophyta</taxon>
        <taxon>Magnoliopsida</taxon>
        <taxon>eudicotyledons</taxon>
        <taxon>Gunneridae</taxon>
        <taxon>Pentapetalae</taxon>
        <taxon>rosids</taxon>
        <taxon>fabids</taxon>
        <taxon>Malpighiales</taxon>
        <taxon>Passifloraceae</taxon>
        <taxon>Turnera</taxon>
    </lineage>
</organism>
<feature type="compositionally biased region" description="Basic and acidic residues" evidence="1">
    <location>
        <begin position="573"/>
        <end position="589"/>
    </location>
</feature>
<feature type="transmembrane region" description="Helical" evidence="2">
    <location>
        <begin position="400"/>
        <end position="417"/>
    </location>
</feature>
<accession>A0A9Q0FDL7</accession>
<dbReference type="PANTHER" id="PTHR37891:SF1">
    <property type="entry name" value="OS06G0113900 PROTEIN"/>
    <property type="match status" value="1"/>
</dbReference>
<feature type="transmembrane region" description="Helical" evidence="2">
    <location>
        <begin position="181"/>
        <end position="201"/>
    </location>
</feature>
<keyword evidence="2" id="KW-1133">Transmembrane helix</keyword>
<dbReference type="SUPFAM" id="SSF103473">
    <property type="entry name" value="MFS general substrate transporter"/>
    <property type="match status" value="1"/>
</dbReference>
<feature type="compositionally biased region" description="Basic and acidic residues" evidence="1">
    <location>
        <begin position="8"/>
        <end position="24"/>
    </location>
</feature>
<feature type="transmembrane region" description="Helical" evidence="2">
    <location>
        <begin position="523"/>
        <end position="542"/>
    </location>
</feature>
<keyword evidence="2" id="KW-0472">Membrane</keyword>
<gene>
    <name evidence="3" type="ORF">Tsubulata_006631</name>
</gene>